<sequence length="163" mass="17358">MEIGHYGVHSNPLCHLRQDSLHCLLLVPELLLHHGENKDAGVDTERSKKGDNILTNYNKVSPHAPRGTHNALSLLSSATFLRYWSSPAPRTSDSSRALSSSGEGSGSPRHCSEAPGKEGMLDSAPSISCSCVGLSTSPAAFSASKLITYISTNHSQSKIYVDG</sequence>
<dbReference type="Proteomes" id="UP000324222">
    <property type="component" value="Unassembled WGS sequence"/>
</dbReference>
<keyword evidence="3" id="KW-1185">Reference proteome</keyword>
<dbReference type="AlphaFoldDB" id="A0A5B7F263"/>
<evidence type="ECO:0000313" key="3">
    <source>
        <dbReference type="Proteomes" id="UP000324222"/>
    </source>
</evidence>
<evidence type="ECO:0000256" key="1">
    <source>
        <dbReference type="SAM" id="MobiDB-lite"/>
    </source>
</evidence>
<accession>A0A5B7F263</accession>
<comment type="caution">
    <text evidence="2">The sequence shown here is derived from an EMBL/GenBank/DDBJ whole genome shotgun (WGS) entry which is preliminary data.</text>
</comment>
<name>A0A5B7F263_PORTR</name>
<evidence type="ECO:0000313" key="2">
    <source>
        <dbReference type="EMBL" id="MPC39278.1"/>
    </source>
</evidence>
<feature type="compositionally biased region" description="Low complexity" evidence="1">
    <location>
        <begin position="92"/>
        <end position="102"/>
    </location>
</feature>
<gene>
    <name evidence="2" type="ORF">E2C01_032809</name>
</gene>
<protein>
    <submittedName>
        <fullName evidence="2">Uncharacterized protein</fullName>
    </submittedName>
</protein>
<feature type="region of interest" description="Disordered" evidence="1">
    <location>
        <begin position="86"/>
        <end position="119"/>
    </location>
</feature>
<feature type="compositionally biased region" description="Basic and acidic residues" evidence="1">
    <location>
        <begin position="39"/>
        <end position="51"/>
    </location>
</feature>
<feature type="compositionally biased region" description="Basic and acidic residues" evidence="1">
    <location>
        <begin position="110"/>
        <end position="119"/>
    </location>
</feature>
<proteinExistence type="predicted"/>
<feature type="region of interest" description="Disordered" evidence="1">
    <location>
        <begin position="39"/>
        <end position="68"/>
    </location>
</feature>
<dbReference type="EMBL" id="VSRR010004314">
    <property type="protein sequence ID" value="MPC39278.1"/>
    <property type="molecule type" value="Genomic_DNA"/>
</dbReference>
<organism evidence="2 3">
    <name type="scientific">Portunus trituberculatus</name>
    <name type="common">Swimming crab</name>
    <name type="synonym">Neptunus trituberculatus</name>
    <dbReference type="NCBI Taxonomy" id="210409"/>
    <lineage>
        <taxon>Eukaryota</taxon>
        <taxon>Metazoa</taxon>
        <taxon>Ecdysozoa</taxon>
        <taxon>Arthropoda</taxon>
        <taxon>Crustacea</taxon>
        <taxon>Multicrustacea</taxon>
        <taxon>Malacostraca</taxon>
        <taxon>Eumalacostraca</taxon>
        <taxon>Eucarida</taxon>
        <taxon>Decapoda</taxon>
        <taxon>Pleocyemata</taxon>
        <taxon>Brachyura</taxon>
        <taxon>Eubrachyura</taxon>
        <taxon>Portunoidea</taxon>
        <taxon>Portunidae</taxon>
        <taxon>Portuninae</taxon>
        <taxon>Portunus</taxon>
    </lineage>
</organism>
<reference evidence="2 3" key="1">
    <citation type="submission" date="2019-05" db="EMBL/GenBank/DDBJ databases">
        <title>Another draft genome of Portunus trituberculatus and its Hox gene families provides insights of decapod evolution.</title>
        <authorList>
            <person name="Jeong J.-H."/>
            <person name="Song I."/>
            <person name="Kim S."/>
            <person name="Choi T."/>
            <person name="Kim D."/>
            <person name="Ryu S."/>
            <person name="Kim W."/>
        </authorList>
    </citation>
    <scope>NUCLEOTIDE SEQUENCE [LARGE SCALE GENOMIC DNA]</scope>
    <source>
        <tissue evidence="2">Muscle</tissue>
    </source>
</reference>